<keyword evidence="1" id="KW-0732">Signal</keyword>
<gene>
    <name evidence="2" type="ORF">GCM10007103_16070</name>
</gene>
<protein>
    <recommendedName>
        <fullName evidence="4">DUF4374 domain-containing protein</fullName>
    </recommendedName>
</protein>
<dbReference type="InterPro" id="IPR025401">
    <property type="entry name" value="DUF4374"/>
</dbReference>
<evidence type="ECO:0008006" key="4">
    <source>
        <dbReference type="Google" id="ProtNLM"/>
    </source>
</evidence>
<evidence type="ECO:0000313" key="3">
    <source>
        <dbReference type="Proteomes" id="UP000610456"/>
    </source>
</evidence>
<dbReference type="EMBL" id="BMXB01000004">
    <property type="protein sequence ID" value="GHA35301.1"/>
    <property type="molecule type" value="Genomic_DNA"/>
</dbReference>
<dbReference type="PROSITE" id="PS51257">
    <property type="entry name" value="PROKAR_LIPOPROTEIN"/>
    <property type="match status" value="1"/>
</dbReference>
<organism evidence="2 3">
    <name type="scientific">Salinimicrobium marinum</name>
    <dbReference type="NCBI Taxonomy" id="680283"/>
    <lineage>
        <taxon>Bacteria</taxon>
        <taxon>Pseudomonadati</taxon>
        <taxon>Bacteroidota</taxon>
        <taxon>Flavobacteriia</taxon>
        <taxon>Flavobacteriales</taxon>
        <taxon>Flavobacteriaceae</taxon>
        <taxon>Salinimicrobium</taxon>
    </lineage>
</organism>
<name>A0A918SCX1_9FLAO</name>
<feature type="signal peptide" evidence="1">
    <location>
        <begin position="1"/>
        <end position="36"/>
    </location>
</feature>
<dbReference type="Pfam" id="PF14298">
    <property type="entry name" value="DUF4374"/>
    <property type="match status" value="1"/>
</dbReference>
<dbReference type="AlphaFoldDB" id="A0A918SCX1"/>
<proteinExistence type="predicted"/>
<feature type="chain" id="PRO_5037472287" description="DUF4374 domain-containing protein" evidence="1">
    <location>
        <begin position="37"/>
        <end position="419"/>
    </location>
</feature>
<dbReference type="Proteomes" id="UP000610456">
    <property type="component" value="Unassembled WGS sequence"/>
</dbReference>
<reference evidence="2" key="1">
    <citation type="journal article" date="2014" name="Int. J. Syst. Evol. Microbiol.">
        <title>Complete genome sequence of Corynebacterium casei LMG S-19264T (=DSM 44701T), isolated from a smear-ripened cheese.</title>
        <authorList>
            <consortium name="US DOE Joint Genome Institute (JGI-PGF)"/>
            <person name="Walter F."/>
            <person name="Albersmeier A."/>
            <person name="Kalinowski J."/>
            <person name="Ruckert C."/>
        </authorList>
    </citation>
    <scope>NUCLEOTIDE SEQUENCE</scope>
    <source>
        <strain evidence="2">KCTC 12719</strain>
    </source>
</reference>
<sequence length="419" mass="45517">MNPKTKINMFSIKRAGKMVLPALGLFATLFVTSCSSDDDEVNPNPNPTPEPTEEPFVLSLSIMGSEGNFTYYTVLFDDVMSGTLSAAGQGIEQPGYYDFKQIDNAIYSIGGLDDVNVVGITRGEDGELVQTGDVSYDRSLSDIIKADDNTLVAVSIDGDSDVITFHTLNETSVTATSTVSRPVSDLTEVDAPAYSGMRIEGGNLFLSYYISDPVSFETNMTDVARVAVYSYPGFEFQEVITDDRVGPIGGFNTKSGLIEDENGRIYAFSHSNPANGFSQVTNDSGILRINSGETAFDEEYYFDIAEVAGGTPAHVKYLGNGKVFAEMNMASRNEQERWSDSPLQSAIIDLNDQTVNFISGIPEHNGAGRRLAALHDGDYVYLTIPEDNVVSVYRVNTTDYTATKGAEVEANFVAGFFKF</sequence>
<comment type="caution">
    <text evidence="2">The sequence shown here is derived from an EMBL/GenBank/DDBJ whole genome shotgun (WGS) entry which is preliminary data.</text>
</comment>
<dbReference type="RefSeq" id="WP_229793703.1">
    <property type="nucleotide sequence ID" value="NZ_BMXB01000004.1"/>
</dbReference>
<evidence type="ECO:0000256" key="1">
    <source>
        <dbReference type="SAM" id="SignalP"/>
    </source>
</evidence>
<evidence type="ECO:0000313" key="2">
    <source>
        <dbReference type="EMBL" id="GHA35301.1"/>
    </source>
</evidence>
<accession>A0A918SCX1</accession>
<reference evidence="2" key="2">
    <citation type="submission" date="2020-09" db="EMBL/GenBank/DDBJ databases">
        <authorList>
            <person name="Sun Q."/>
            <person name="Kim S."/>
        </authorList>
    </citation>
    <scope>NUCLEOTIDE SEQUENCE</scope>
    <source>
        <strain evidence="2">KCTC 12719</strain>
    </source>
</reference>
<keyword evidence="3" id="KW-1185">Reference proteome</keyword>